<gene>
    <name evidence="2" type="ORF">RRU01S_15_00100</name>
</gene>
<accession>A0A081CWP0</accession>
<name>A0A081CWP0_9HYPH</name>
<dbReference type="EMBL" id="BBJU01000015">
    <property type="protein sequence ID" value="GAK71086.1"/>
    <property type="molecule type" value="Genomic_DNA"/>
</dbReference>
<organism evidence="2 3">
    <name type="scientific">Agrobacterium rubi TR3 = NBRC 13261</name>
    <dbReference type="NCBI Taxonomy" id="1368415"/>
    <lineage>
        <taxon>Bacteria</taxon>
        <taxon>Pseudomonadati</taxon>
        <taxon>Pseudomonadota</taxon>
        <taxon>Alphaproteobacteria</taxon>
        <taxon>Hyphomicrobiales</taxon>
        <taxon>Rhizobiaceae</taxon>
        <taxon>Rhizobium/Agrobacterium group</taxon>
        <taxon>Agrobacterium</taxon>
    </lineage>
</organism>
<proteinExistence type="predicted"/>
<sequence length="61" mass="7160">MAFRRSYITFVGKTHPWRAEMMTGMEIFFYVALPVSIVTAGWIAVRLNEWNDKKTQLHPSE</sequence>
<evidence type="ECO:0000256" key="1">
    <source>
        <dbReference type="SAM" id="Phobius"/>
    </source>
</evidence>
<protein>
    <submittedName>
        <fullName evidence="2">Uncharacterized protein</fullName>
    </submittedName>
</protein>
<comment type="caution">
    <text evidence="2">The sequence shown here is derived from an EMBL/GenBank/DDBJ whole genome shotgun (WGS) entry which is preliminary data.</text>
</comment>
<dbReference type="AlphaFoldDB" id="A0A081CWP0"/>
<keyword evidence="1" id="KW-0812">Transmembrane</keyword>
<evidence type="ECO:0000313" key="3">
    <source>
        <dbReference type="Proteomes" id="UP000028701"/>
    </source>
</evidence>
<evidence type="ECO:0000313" key="2">
    <source>
        <dbReference type="EMBL" id="GAK71086.1"/>
    </source>
</evidence>
<dbReference type="Proteomes" id="UP000028701">
    <property type="component" value="Unassembled WGS sequence"/>
</dbReference>
<feature type="transmembrane region" description="Helical" evidence="1">
    <location>
        <begin position="27"/>
        <end position="45"/>
    </location>
</feature>
<keyword evidence="1" id="KW-1133">Transmembrane helix</keyword>
<reference evidence="2 3" key="1">
    <citation type="submission" date="2014-08" db="EMBL/GenBank/DDBJ databases">
        <title>Whole genome shotgun sequence of Rhizobium rubi NBRC 13261.</title>
        <authorList>
            <person name="Katano-Makiyama Y."/>
            <person name="Hosoyama A."/>
            <person name="Hashimoto M."/>
            <person name="Hosoyama Y."/>
            <person name="Noguchi M."/>
            <person name="Tsuchikane K."/>
            <person name="Uohara A."/>
            <person name="Ohji S."/>
            <person name="Ichikawa N."/>
            <person name="Kimura A."/>
            <person name="Yamazoe A."/>
            <person name="Fujita N."/>
        </authorList>
    </citation>
    <scope>NUCLEOTIDE SEQUENCE [LARGE SCALE GENOMIC DNA]</scope>
    <source>
        <strain evidence="2 3">NBRC 13261</strain>
    </source>
</reference>
<keyword evidence="1" id="KW-0472">Membrane</keyword>